<dbReference type="Gene3D" id="1.10.10.10">
    <property type="entry name" value="Winged helix-like DNA-binding domain superfamily/Winged helix DNA-binding domain"/>
    <property type="match status" value="1"/>
</dbReference>
<dbReference type="InterPro" id="IPR036388">
    <property type="entry name" value="WH-like_DNA-bd_sf"/>
</dbReference>
<comment type="caution">
    <text evidence="1">The sequence shown here is derived from an EMBL/GenBank/DDBJ whole genome shotgun (WGS) entry which is preliminary data.</text>
</comment>
<gene>
    <name evidence="1" type="ORF">S03H2_20900</name>
</gene>
<proteinExistence type="predicted"/>
<sequence>MPRRTILNIIEDILNILSKEGELSVRQISVKLKSQWETTIKALNFMKKVNLVKERKGKKTNKIERLFSLVKR</sequence>
<dbReference type="EMBL" id="BARU01011075">
    <property type="protein sequence ID" value="GAH40863.1"/>
    <property type="molecule type" value="Genomic_DNA"/>
</dbReference>
<dbReference type="AlphaFoldDB" id="X1H6C3"/>
<evidence type="ECO:0000313" key="1">
    <source>
        <dbReference type="EMBL" id="GAH40863.1"/>
    </source>
</evidence>
<reference evidence="1" key="1">
    <citation type="journal article" date="2014" name="Front. Microbiol.">
        <title>High frequency of phylogenetically diverse reductive dehalogenase-homologous genes in deep subseafloor sedimentary metagenomes.</title>
        <authorList>
            <person name="Kawai M."/>
            <person name="Futagami T."/>
            <person name="Toyoda A."/>
            <person name="Takaki Y."/>
            <person name="Nishi S."/>
            <person name="Hori S."/>
            <person name="Arai W."/>
            <person name="Tsubouchi T."/>
            <person name="Morono Y."/>
            <person name="Uchiyama I."/>
            <person name="Ito T."/>
            <person name="Fujiyama A."/>
            <person name="Inagaki F."/>
            <person name="Takami H."/>
        </authorList>
    </citation>
    <scope>NUCLEOTIDE SEQUENCE</scope>
    <source>
        <strain evidence="1">Expedition CK06-06</strain>
    </source>
</reference>
<organism evidence="1">
    <name type="scientific">marine sediment metagenome</name>
    <dbReference type="NCBI Taxonomy" id="412755"/>
    <lineage>
        <taxon>unclassified sequences</taxon>
        <taxon>metagenomes</taxon>
        <taxon>ecological metagenomes</taxon>
    </lineage>
</organism>
<accession>X1H6C3</accession>
<name>X1H6C3_9ZZZZ</name>
<protein>
    <submittedName>
        <fullName evidence="1">Uncharacterized protein</fullName>
    </submittedName>
</protein>
<dbReference type="InterPro" id="IPR036390">
    <property type="entry name" value="WH_DNA-bd_sf"/>
</dbReference>
<dbReference type="SUPFAM" id="SSF46785">
    <property type="entry name" value="Winged helix' DNA-binding domain"/>
    <property type="match status" value="1"/>
</dbReference>